<dbReference type="SUPFAM" id="SSF51735">
    <property type="entry name" value="NAD(P)-binding Rossmann-fold domains"/>
    <property type="match status" value="1"/>
</dbReference>
<dbReference type="PROSITE" id="PS00061">
    <property type="entry name" value="ADH_SHORT"/>
    <property type="match status" value="1"/>
</dbReference>
<evidence type="ECO:0000256" key="1">
    <source>
        <dbReference type="ARBA" id="ARBA00006484"/>
    </source>
</evidence>
<dbReference type="PANTHER" id="PTHR43976:SF16">
    <property type="entry name" value="SHORT-CHAIN DEHYDROGENASE_REDUCTASE FAMILY PROTEIN"/>
    <property type="match status" value="1"/>
</dbReference>
<comment type="caution">
    <text evidence="4">The sequence shown here is derived from an EMBL/GenBank/DDBJ whole genome shotgun (WGS) entry which is preliminary data.</text>
</comment>
<evidence type="ECO:0000256" key="3">
    <source>
        <dbReference type="RuleBase" id="RU000363"/>
    </source>
</evidence>
<dbReference type="AlphaFoldDB" id="A0AAW7X7P6"/>
<dbReference type="EMBL" id="JAUOPB010000010">
    <property type="protein sequence ID" value="MDO6423693.1"/>
    <property type="molecule type" value="Genomic_DNA"/>
</dbReference>
<dbReference type="Gene3D" id="3.40.50.720">
    <property type="entry name" value="NAD(P)-binding Rossmann-like Domain"/>
    <property type="match status" value="1"/>
</dbReference>
<dbReference type="PRINTS" id="PR00081">
    <property type="entry name" value="GDHRDH"/>
</dbReference>
<accession>A0AAW7X7P6</accession>
<dbReference type="PRINTS" id="PR00080">
    <property type="entry name" value="SDRFAMILY"/>
</dbReference>
<reference evidence="4" key="1">
    <citation type="submission" date="2023-07" db="EMBL/GenBank/DDBJ databases">
        <title>Genome content predicts the carbon catabolic preferences of heterotrophic bacteria.</title>
        <authorList>
            <person name="Gralka M."/>
        </authorList>
    </citation>
    <scope>NUCLEOTIDE SEQUENCE</scope>
    <source>
        <strain evidence="4">I3M17_2</strain>
    </source>
</reference>
<dbReference type="InterPro" id="IPR051911">
    <property type="entry name" value="SDR_oxidoreductase"/>
</dbReference>
<evidence type="ECO:0000256" key="2">
    <source>
        <dbReference type="ARBA" id="ARBA00023002"/>
    </source>
</evidence>
<dbReference type="Pfam" id="PF00106">
    <property type="entry name" value="adh_short"/>
    <property type="match status" value="1"/>
</dbReference>
<gene>
    <name evidence="4" type="ORF">Q4521_14520</name>
</gene>
<evidence type="ECO:0000313" key="4">
    <source>
        <dbReference type="EMBL" id="MDO6423693.1"/>
    </source>
</evidence>
<name>A0AAW7X7P6_9GAMM</name>
<proteinExistence type="inferred from homology"/>
<dbReference type="InterPro" id="IPR020904">
    <property type="entry name" value="Sc_DH/Rdtase_CS"/>
</dbReference>
<organism evidence="4 5">
    <name type="scientific">Saccharophagus degradans</name>
    <dbReference type="NCBI Taxonomy" id="86304"/>
    <lineage>
        <taxon>Bacteria</taxon>
        <taxon>Pseudomonadati</taxon>
        <taxon>Pseudomonadota</taxon>
        <taxon>Gammaproteobacteria</taxon>
        <taxon>Cellvibrionales</taxon>
        <taxon>Cellvibrionaceae</taxon>
        <taxon>Saccharophagus</taxon>
    </lineage>
</organism>
<dbReference type="Proteomes" id="UP001169760">
    <property type="component" value="Unassembled WGS sequence"/>
</dbReference>
<protein>
    <submittedName>
        <fullName evidence="4">SDR family NAD(P)-dependent oxidoreductase</fullName>
    </submittedName>
</protein>
<dbReference type="InterPro" id="IPR002347">
    <property type="entry name" value="SDR_fam"/>
</dbReference>
<dbReference type="RefSeq" id="WP_303493282.1">
    <property type="nucleotide sequence ID" value="NZ_JAUOPB010000010.1"/>
</dbReference>
<sequence>MASFDFTQSTILVTGASRGLGLGFVKTLAARQTKRIYAGCRTQAGVDELNALNLANVTPVVLDVTNQENITAFTNSIDELDVVINNAGIASACGYTTKGALETAKQEMDVHYISVLNLLTNLLPLIKASKQAGVINISSIAALSNFKAMGTYSASKSALRFLTQGLRAELAADGVFVQGVYPGPFDTRLAAGYDGPKPSPEEIANIVLDSFGDRIKDVYPDGFSKAMQETFLESPEKLAAIFSE</sequence>
<keyword evidence="2" id="KW-0560">Oxidoreductase</keyword>
<dbReference type="InterPro" id="IPR036291">
    <property type="entry name" value="NAD(P)-bd_dom_sf"/>
</dbReference>
<dbReference type="GO" id="GO:0016491">
    <property type="term" value="F:oxidoreductase activity"/>
    <property type="evidence" value="ECO:0007669"/>
    <property type="project" value="UniProtKB-KW"/>
</dbReference>
<comment type="similarity">
    <text evidence="1 3">Belongs to the short-chain dehydrogenases/reductases (SDR) family.</text>
</comment>
<evidence type="ECO:0000313" key="5">
    <source>
        <dbReference type="Proteomes" id="UP001169760"/>
    </source>
</evidence>
<dbReference type="PANTHER" id="PTHR43976">
    <property type="entry name" value="SHORT CHAIN DEHYDROGENASE"/>
    <property type="match status" value="1"/>
</dbReference>